<protein>
    <submittedName>
        <fullName evidence="7">Cytochrome c</fullName>
    </submittedName>
</protein>
<evidence type="ECO:0000256" key="5">
    <source>
        <dbReference type="SAM" id="SignalP"/>
    </source>
</evidence>
<name>A0A5B9QHK0_9BACT</name>
<dbReference type="SUPFAM" id="SSF46626">
    <property type="entry name" value="Cytochrome c"/>
    <property type="match status" value="1"/>
</dbReference>
<evidence type="ECO:0000313" key="7">
    <source>
        <dbReference type="EMBL" id="QEG38607.1"/>
    </source>
</evidence>
<dbReference type="EMBL" id="CP042914">
    <property type="protein sequence ID" value="QEG38607.1"/>
    <property type="molecule type" value="Genomic_DNA"/>
</dbReference>
<keyword evidence="8" id="KW-1185">Reference proteome</keyword>
<dbReference type="GO" id="GO:0009055">
    <property type="term" value="F:electron transfer activity"/>
    <property type="evidence" value="ECO:0007669"/>
    <property type="project" value="InterPro"/>
</dbReference>
<evidence type="ECO:0000259" key="6">
    <source>
        <dbReference type="PROSITE" id="PS51007"/>
    </source>
</evidence>
<feature type="domain" description="Cytochrome c" evidence="6">
    <location>
        <begin position="688"/>
        <end position="826"/>
    </location>
</feature>
<evidence type="ECO:0000256" key="2">
    <source>
        <dbReference type="ARBA" id="ARBA00022723"/>
    </source>
</evidence>
<dbReference type="GO" id="GO:0046872">
    <property type="term" value="F:metal ion binding"/>
    <property type="evidence" value="ECO:0007669"/>
    <property type="project" value="UniProtKB-KW"/>
</dbReference>
<evidence type="ECO:0000256" key="1">
    <source>
        <dbReference type="ARBA" id="ARBA00022617"/>
    </source>
</evidence>
<dbReference type="Proteomes" id="UP000325286">
    <property type="component" value="Chromosome"/>
</dbReference>
<dbReference type="GO" id="GO:0020037">
    <property type="term" value="F:heme binding"/>
    <property type="evidence" value="ECO:0007669"/>
    <property type="project" value="InterPro"/>
</dbReference>
<evidence type="ECO:0000256" key="3">
    <source>
        <dbReference type="ARBA" id="ARBA00023004"/>
    </source>
</evidence>
<keyword evidence="2 4" id="KW-0479">Metal-binding</keyword>
<dbReference type="Gene3D" id="2.120.10.30">
    <property type="entry name" value="TolB, C-terminal domain"/>
    <property type="match status" value="1"/>
</dbReference>
<dbReference type="PANTHER" id="PTHR33546:SF1">
    <property type="entry name" value="LARGE, MULTIFUNCTIONAL SECRETED PROTEIN"/>
    <property type="match status" value="1"/>
</dbReference>
<organism evidence="7 8">
    <name type="scientific">Roseimaritima ulvae</name>
    <dbReference type="NCBI Taxonomy" id="980254"/>
    <lineage>
        <taxon>Bacteria</taxon>
        <taxon>Pseudomonadati</taxon>
        <taxon>Planctomycetota</taxon>
        <taxon>Planctomycetia</taxon>
        <taxon>Pirellulales</taxon>
        <taxon>Pirellulaceae</taxon>
        <taxon>Roseimaritima</taxon>
    </lineage>
</organism>
<accession>A0A5B9QHK0</accession>
<proteinExistence type="predicted"/>
<gene>
    <name evidence="7" type="ORF">UC8_05640</name>
</gene>
<dbReference type="InterPro" id="IPR013427">
    <property type="entry name" value="Haem-bd_dom_put"/>
</dbReference>
<reference evidence="7 8" key="1">
    <citation type="submission" date="2019-08" db="EMBL/GenBank/DDBJ databases">
        <title>Deep-cultivation of Planctomycetes and their phenomic and genomic characterization uncovers novel biology.</title>
        <authorList>
            <person name="Wiegand S."/>
            <person name="Jogler M."/>
            <person name="Boedeker C."/>
            <person name="Pinto D."/>
            <person name="Vollmers J."/>
            <person name="Rivas-Marin E."/>
            <person name="Kohn T."/>
            <person name="Peeters S.H."/>
            <person name="Heuer A."/>
            <person name="Rast P."/>
            <person name="Oberbeckmann S."/>
            <person name="Bunk B."/>
            <person name="Jeske O."/>
            <person name="Meyerdierks A."/>
            <person name="Storesund J.E."/>
            <person name="Kallscheuer N."/>
            <person name="Luecker S."/>
            <person name="Lage O.M."/>
            <person name="Pohl T."/>
            <person name="Merkel B.J."/>
            <person name="Hornburger P."/>
            <person name="Mueller R.-W."/>
            <person name="Bruemmer F."/>
            <person name="Labrenz M."/>
            <person name="Spormann A.M."/>
            <person name="Op den Camp H."/>
            <person name="Overmann J."/>
            <person name="Amann R."/>
            <person name="Jetten M.S.M."/>
            <person name="Mascher T."/>
            <person name="Medema M.H."/>
            <person name="Devos D.P."/>
            <person name="Kaster A.-K."/>
            <person name="Ovreas L."/>
            <person name="Rohde M."/>
            <person name="Galperin M.Y."/>
            <person name="Jogler C."/>
        </authorList>
    </citation>
    <scope>NUCLEOTIDE SEQUENCE [LARGE SCALE GENOMIC DNA]</scope>
    <source>
        <strain evidence="7 8">UC8</strain>
    </source>
</reference>
<dbReference type="InterPro" id="IPR009056">
    <property type="entry name" value="Cyt_c-like_dom"/>
</dbReference>
<dbReference type="Gene3D" id="1.10.760.10">
    <property type="entry name" value="Cytochrome c-like domain"/>
    <property type="match status" value="1"/>
</dbReference>
<dbReference type="RefSeq" id="WP_084427803.1">
    <property type="nucleotide sequence ID" value="NZ_CP042914.1"/>
</dbReference>
<dbReference type="InterPro" id="IPR011042">
    <property type="entry name" value="6-blade_b-propeller_TolB-like"/>
</dbReference>
<dbReference type="PROSITE" id="PS51007">
    <property type="entry name" value="CYTC"/>
    <property type="match status" value="1"/>
</dbReference>
<evidence type="ECO:0000256" key="4">
    <source>
        <dbReference type="PROSITE-ProRule" id="PRU00433"/>
    </source>
</evidence>
<sequence length="836" mass="91653" precursor="true">MKNPLPIIFSLVLLCAVGLSQSASAAGLGATPADAFRLPEGFEVEMLYEVPRDSEGSWVSLTVDPQGRLLTCDQYGGLFRITLATDDQPLKVEPVKADIGMAQGLLFAFDSLYVNVNGSRKPGNSGGVFRLQDKDGDDEYETVEHILPLNNGGEHGPHALILSPDGKQIYLCAGNNTFLPKQIPHSRVPRHWDEDHLLGRMPDARGHNADRMAPGGFVAKMDPDGGNFEVIATGFRNEYDIAFNPAGELFTYDADMEWDVGTPWYRPTRVNHVVSGGEFGWRNGTGKWPEYYVDSVGAAVNIGPGSPTGVCFGTGAKFPAKYQRAMYILDWSYGNIFAVHLNADGSTYSGEYETFATAAPLPVTDIVIHPDDGNMYFTIGGRRTQSALYRVRYVGNESTAAAEPLDTPQAQSLREVRHQLEKLHLNPEASAANVDKAIDHLSHGDRQIRYAARIALEHQPVASWRDRIAQLEDANAKVVGVAALARCGEPSDLDTALQVLQTVHFADAPVALQLDLLRAYSLAFIRLGEPSDAQREAIVAALNDQFPGRDPRLNRELAMVLTYLQAPNIVTRVVDQLLSGPSQEDQIHFAFVLRDVESGWQPEDRERYFGWFRDVASSRGGMSFGGFLENIRQAAIGQLSDEQKESLGKILDKPEPRDPLADLEPRDLVKQWQVSDLAEAITDDAHKADFERGKQMFAVAQCYKCHRIGTQGGILGPDLTGAGGRFSPKDLLTAIIDPNQSVSDQYAATQFLTDAGEVVVGKIVNMNGNNIQVLTNMLDPSQLKSVNRDTVESAQLSRTSMMPTGLLDSLTKEEIQDLMVYLRAGGNAQHELYGKP</sequence>
<feature type="chain" id="PRO_5022824785" evidence="5">
    <location>
        <begin position="26"/>
        <end position="836"/>
    </location>
</feature>
<keyword evidence="1 4" id="KW-0349">Heme</keyword>
<dbReference type="InterPro" id="IPR011041">
    <property type="entry name" value="Quinoprot_gluc/sorb_DH_b-prop"/>
</dbReference>
<feature type="signal peptide" evidence="5">
    <location>
        <begin position="1"/>
        <end position="25"/>
    </location>
</feature>
<evidence type="ECO:0000313" key="8">
    <source>
        <dbReference type="Proteomes" id="UP000325286"/>
    </source>
</evidence>
<dbReference type="OrthoDB" id="223239at2"/>
<dbReference type="NCBIfam" id="TIGR02603">
    <property type="entry name" value="CxxCH_TIGR02603"/>
    <property type="match status" value="1"/>
</dbReference>
<keyword evidence="3 4" id="KW-0408">Iron</keyword>
<dbReference type="SUPFAM" id="SSF50952">
    <property type="entry name" value="Soluble quinoprotein glucose dehydrogenase"/>
    <property type="match status" value="1"/>
</dbReference>
<dbReference type="Pfam" id="PF00034">
    <property type="entry name" value="Cytochrom_C"/>
    <property type="match status" value="1"/>
</dbReference>
<dbReference type="InterPro" id="IPR036909">
    <property type="entry name" value="Cyt_c-like_dom_sf"/>
</dbReference>
<dbReference type="PANTHER" id="PTHR33546">
    <property type="entry name" value="LARGE, MULTIFUNCTIONAL SECRETED PROTEIN-RELATED"/>
    <property type="match status" value="1"/>
</dbReference>
<keyword evidence="5" id="KW-0732">Signal</keyword>
<dbReference type="KEGG" id="rul:UC8_05640"/>
<dbReference type="AlphaFoldDB" id="A0A5B9QHK0"/>